<dbReference type="KEGG" id="ptes:JQU52_04420"/>
<reference evidence="1" key="1">
    <citation type="submission" date="2021-02" db="EMBL/GenBank/DDBJ databases">
        <title>Neisseriaceae sp. 26B isolated from the cloaca of a Common Toad-headed Turtle (Mesoclemmys nasuta).</title>
        <authorList>
            <person name="Spergser J."/>
            <person name="Busse H.-J."/>
        </authorList>
    </citation>
    <scope>NUCLEOTIDE SEQUENCE</scope>
    <source>
        <strain evidence="1">26B</strain>
    </source>
</reference>
<dbReference type="AlphaFoldDB" id="A0A892ZJJ2"/>
<evidence type="ECO:0000313" key="2">
    <source>
        <dbReference type="Proteomes" id="UP000653156"/>
    </source>
</evidence>
<evidence type="ECO:0000313" key="1">
    <source>
        <dbReference type="EMBL" id="QRQ82640.1"/>
    </source>
</evidence>
<organism evidence="1 2">
    <name type="scientific">Paralysiella testudinis</name>
    <dbReference type="NCBI Taxonomy" id="2809020"/>
    <lineage>
        <taxon>Bacteria</taxon>
        <taxon>Pseudomonadati</taxon>
        <taxon>Pseudomonadota</taxon>
        <taxon>Betaproteobacteria</taxon>
        <taxon>Neisseriales</taxon>
        <taxon>Neisseriaceae</taxon>
        <taxon>Paralysiella</taxon>
    </lineage>
</organism>
<sequence>MHRLRLCIGASPSQYISRRNVNRRCHPAPLARQTLPATITPICGIHTTHHPIRARNPHGHFGYNDSCLPKPNAESGV</sequence>
<protein>
    <submittedName>
        <fullName evidence="1">Uncharacterized protein</fullName>
    </submittedName>
</protein>
<dbReference type="EMBL" id="CP069798">
    <property type="protein sequence ID" value="QRQ82640.1"/>
    <property type="molecule type" value="Genomic_DNA"/>
</dbReference>
<keyword evidence="2" id="KW-1185">Reference proteome</keyword>
<name>A0A892ZJJ2_9NEIS</name>
<dbReference type="Proteomes" id="UP000653156">
    <property type="component" value="Chromosome"/>
</dbReference>
<gene>
    <name evidence="1" type="ORF">JQU52_04420</name>
</gene>
<accession>A0A892ZJJ2</accession>
<dbReference type="RefSeq" id="WP_230339927.1">
    <property type="nucleotide sequence ID" value="NZ_CP069798.1"/>
</dbReference>
<proteinExistence type="predicted"/>